<feature type="region of interest" description="Disordered" evidence="1">
    <location>
        <begin position="959"/>
        <end position="984"/>
    </location>
</feature>
<feature type="compositionally biased region" description="Polar residues" evidence="1">
    <location>
        <begin position="405"/>
        <end position="415"/>
    </location>
</feature>
<sequence length="1053" mass="116320">MQPRETSRSPSLRERPRTLKAQSMPMVPSVAQIYAANGAAPPSGSQQQSSPTMSTNSVPTRMLPIPPDQSQSHHTSQSIHETGSEPRMSPSSGPQYPLQQSQLNQIHPRAIRPATAFLKTFSEASMEEHLQMTEVLADIERHDQPVPHQGHQSLPPGVYGQPRSETPSPPKNPIERVRAMDRASPDNQDLQSRRQRELARESPKTRERQPTSPSNAAFIQQNQQAGAPTPERRQSPKPPIPPPNDQPAQQPGSIYGRDLYAARDTAVVPRRPVNIGSDPRSNGLYNSQTPPLQSIAARTPDRDRSLPVQEHEDVEDEFHPKGHWKDSEHNPLDQHRLPSPTPSSDLNPDGNAQRFDRPIQSGQPTDNRNGRRGDDGGSQAPTISTSESSNRYSDQEDDSGHGSYTPRSPTANLPDTSRVPEKFYQPQAHRLSPKHPSRVKSRNGSIDGLGLRTIDPSVFDPNSQPLVTPATSNPERSPRVDHRLPHSVQYQDAQHRYHPQVQQQQQQQQQQGQHPQYGQPNGQQPHQPTQPSRLNQQEPPSPADYHNAYYGQPHVYPDDFQNYSEDPASLAYLHAYLASPRPDAPIPPTPHSASAAPSPSPFPNVYGGKGMPAYVPVVPVGSPYPYPFAHVRRNPLLGAQSAAGAGGAGAGAGGALSQSSSYDPNHPAAIQEQLAKQWQIYLQNQVNGNMTDSSFSPAATPFQGANYNPFTFLHTARLTRQAQDTVSIRSSPSHEPVPLPAAPTLQRKKDTTRATVQQQRTQSTRRKQPAPPRVASTQPRDTSPEPESSGEETAGEYSHAHTESHSTSQTLAPVRNDDDGSSSPAGTWNIEVTNADVASKDVDSDDAEEDWIDEDDEADENDFLDFEYHPNYVPNSDKRRRRWEVGWEGLVQAFQNLDRQTDTTMVVLASPPHSTKLYSIRSRSIRRTAVLRNSTALREIRSGFKRLAAQRKNLRPAKHQSLEKLLENQSISGDGSDGSNESRAEDLRKALGVALDSLNMLNGMYEMRETRWQEEMRRMQADKEKMSLILNQVLGGLAPHSPSIKGGTAGKVV</sequence>
<evidence type="ECO:0000313" key="3">
    <source>
        <dbReference type="Proteomes" id="UP000298030"/>
    </source>
</evidence>
<protein>
    <submittedName>
        <fullName evidence="2">Uncharacterized protein</fullName>
    </submittedName>
</protein>
<feature type="compositionally biased region" description="Polar residues" evidence="1">
    <location>
        <begin position="279"/>
        <end position="292"/>
    </location>
</feature>
<feature type="compositionally biased region" description="Low complexity" evidence="1">
    <location>
        <begin position="753"/>
        <end position="762"/>
    </location>
</feature>
<feature type="compositionally biased region" description="Basic and acidic residues" evidence="1">
    <location>
        <begin position="1"/>
        <end position="17"/>
    </location>
</feature>
<dbReference type="OrthoDB" id="3243310at2759"/>
<dbReference type="EMBL" id="QPFP01000029">
    <property type="protein sequence ID" value="TEB28990.1"/>
    <property type="molecule type" value="Genomic_DNA"/>
</dbReference>
<feature type="compositionally biased region" description="Low complexity" evidence="1">
    <location>
        <begin position="38"/>
        <end position="51"/>
    </location>
</feature>
<dbReference type="STRING" id="71717.A0A4Y7T4E0"/>
<feature type="compositionally biased region" description="Pro residues" evidence="1">
    <location>
        <begin position="236"/>
        <end position="245"/>
    </location>
</feature>
<feature type="compositionally biased region" description="Basic and acidic residues" evidence="1">
    <location>
        <begin position="173"/>
        <end position="184"/>
    </location>
</feature>
<feature type="compositionally biased region" description="Polar residues" evidence="1">
    <location>
        <begin position="967"/>
        <end position="979"/>
    </location>
</feature>
<evidence type="ECO:0000256" key="1">
    <source>
        <dbReference type="SAM" id="MobiDB-lite"/>
    </source>
</evidence>
<feature type="compositionally biased region" description="Polar residues" evidence="1">
    <location>
        <begin position="460"/>
        <end position="475"/>
    </location>
</feature>
<feature type="region of interest" description="Disordered" evidence="1">
    <location>
        <begin position="1"/>
        <end position="109"/>
    </location>
</feature>
<organism evidence="2 3">
    <name type="scientific">Coprinellus micaceus</name>
    <name type="common">Glistening ink-cap mushroom</name>
    <name type="synonym">Coprinus micaceus</name>
    <dbReference type="NCBI Taxonomy" id="71717"/>
    <lineage>
        <taxon>Eukaryota</taxon>
        <taxon>Fungi</taxon>
        <taxon>Dikarya</taxon>
        <taxon>Basidiomycota</taxon>
        <taxon>Agaricomycotina</taxon>
        <taxon>Agaricomycetes</taxon>
        <taxon>Agaricomycetidae</taxon>
        <taxon>Agaricales</taxon>
        <taxon>Agaricineae</taxon>
        <taxon>Psathyrellaceae</taxon>
        <taxon>Coprinellus</taxon>
    </lineage>
</organism>
<keyword evidence="3" id="KW-1185">Reference proteome</keyword>
<feature type="compositionally biased region" description="Polar residues" evidence="1">
    <location>
        <begin position="821"/>
        <end position="832"/>
    </location>
</feature>
<evidence type="ECO:0000313" key="2">
    <source>
        <dbReference type="EMBL" id="TEB28990.1"/>
    </source>
</evidence>
<dbReference type="Proteomes" id="UP000298030">
    <property type="component" value="Unassembled WGS sequence"/>
</dbReference>
<feature type="compositionally biased region" description="Low complexity" evidence="1">
    <location>
        <begin position="499"/>
        <end position="531"/>
    </location>
</feature>
<feature type="compositionally biased region" description="Polar residues" evidence="1">
    <location>
        <begin position="379"/>
        <end position="392"/>
    </location>
</feature>
<feature type="compositionally biased region" description="Basic and acidic residues" evidence="1">
    <location>
        <begin position="299"/>
        <end position="336"/>
    </location>
</feature>
<feature type="region of interest" description="Disordered" evidence="1">
    <location>
        <begin position="132"/>
        <end position="562"/>
    </location>
</feature>
<feature type="compositionally biased region" description="Polar residues" evidence="1">
    <location>
        <begin position="210"/>
        <end position="226"/>
    </location>
</feature>
<feature type="compositionally biased region" description="Basic and acidic residues" evidence="1">
    <location>
        <begin position="191"/>
        <end position="209"/>
    </location>
</feature>
<feature type="compositionally biased region" description="Polar residues" evidence="1">
    <location>
        <begin position="723"/>
        <end position="733"/>
    </location>
</feature>
<feature type="compositionally biased region" description="Low complexity" evidence="1">
    <location>
        <begin position="69"/>
        <end position="80"/>
    </location>
</feature>
<dbReference type="AlphaFoldDB" id="A0A4Y7T4E0"/>
<feature type="region of interest" description="Disordered" evidence="1">
    <location>
        <begin position="641"/>
        <end position="665"/>
    </location>
</feature>
<gene>
    <name evidence="2" type="ORF">FA13DRAFT_684885</name>
</gene>
<feature type="compositionally biased region" description="Gly residues" evidence="1">
    <location>
        <begin position="644"/>
        <end position="654"/>
    </location>
</feature>
<accession>A0A4Y7T4E0</accession>
<feature type="compositionally biased region" description="Polar residues" evidence="1">
    <location>
        <begin position="89"/>
        <end position="105"/>
    </location>
</feature>
<comment type="caution">
    <text evidence="2">The sequence shown here is derived from an EMBL/GenBank/DDBJ whole genome shotgun (WGS) entry which is preliminary data.</text>
</comment>
<reference evidence="2 3" key="1">
    <citation type="journal article" date="2019" name="Nat. Ecol. Evol.">
        <title>Megaphylogeny resolves global patterns of mushroom evolution.</title>
        <authorList>
            <person name="Varga T."/>
            <person name="Krizsan K."/>
            <person name="Foldi C."/>
            <person name="Dima B."/>
            <person name="Sanchez-Garcia M."/>
            <person name="Sanchez-Ramirez S."/>
            <person name="Szollosi G.J."/>
            <person name="Szarkandi J.G."/>
            <person name="Papp V."/>
            <person name="Albert L."/>
            <person name="Andreopoulos W."/>
            <person name="Angelini C."/>
            <person name="Antonin V."/>
            <person name="Barry K.W."/>
            <person name="Bougher N.L."/>
            <person name="Buchanan P."/>
            <person name="Buyck B."/>
            <person name="Bense V."/>
            <person name="Catcheside P."/>
            <person name="Chovatia M."/>
            <person name="Cooper J."/>
            <person name="Damon W."/>
            <person name="Desjardin D."/>
            <person name="Finy P."/>
            <person name="Geml J."/>
            <person name="Haridas S."/>
            <person name="Hughes K."/>
            <person name="Justo A."/>
            <person name="Karasinski D."/>
            <person name="Kautmanova I."/>
            <person name="Kiss B."/>
            <person name="Kocsube S."/>
            <person name="Kotiranta H."/>
            <person name="LaButti K.M."/>
            <person name="Lechner B.E."/>
            <person name="Liimatainen K."/>
            <person name="Lipzen A."/>
            <person name="Lukacs Z."/>
            <person name="Mihaltcheva S."/>
            <person name="Morgado L.N."/>
            <person name="Niskanen T."/>
            <person name="Noordeloos M.E."/>
            <person name="Ohm R.A."/>
            <person name="Ortiz-Santana B."/>
            <person name="Ovrebo C."/>
            <person name="Racz N."/>
            <person name="Riley R."/>
            <person name="Savchenko A."/>
            <person name="Shiryaev A."/>
            <person name="Soop K."/>
            <person name="Spirin V."/>
            <person name="Szebenyi C."/>
            <person name="Tomsovsky M."/>
            <person name="Tulloss R.E."/>
            <person name="Uehling J."/>
            <person name="Grigoriev I.V."/>
            <person name="Vagvolgyi C."/>
            <person name="Papp T."/>
            <person name="Martin F.M."/>
            <person name="Miettinen O."/>
            <person name="Hibbett D.S."/>
            <person name="Nagy L.G."/>
        </authorList>
    </citation>
    <scope>NUCLEOTIDE SEQUENCE [LARGE SCALE GENOMIC DNA]</scope>
    <source>
        <strain evidence="2 3">FP101781</strain>
    </source>
</reference>
<feature type="region of interest" description="Disordered" evidence="1">
    <location>
        <begin position="723"/>
        <end position="849"/>
    </location>
</feature>
<proteinExistence type="predicted"/>
<feature type="compositionally biased region" description="Basic residues" evidence="1">
    <location>
        <begin position="431"/>
        <end position="441"/>
    </location>
</feature>
<name>A0A4Y7T4E0_COPMI</name>